<reference evidence="1 2" key="1">
    <citation type="submission" date="2019-03" db="EMBL/GenBank/DDBJ databases">
        <authorList>
            <person name="Nijsse B."/>
        </authorList>
    </citation>
    <scope>NUCLEOTIDE SEQUENCE [LARGE SCALE GENOMIC DNA]</scope>
    <source>
        <strain evidence="1">Desulfoluna butyratoxydans MSL71</strain>
    </source>
</reference>
<dbReference type="GO" id="GO:0016757">
    <property type="term" value="F:glycosyltransferase activity"/>
    <property type="evidence" value="ECO:0007669"/>
    <property type="project" value="TreeGrafter"/>
</dbReference>
<proteinExistence type="predicted"/>
<dbReference type="RefSeq" id="WP_180139626.1">
    <property type="nucleotide sequence ID" value="NZ_CAADHO010000003.1"/>
</dbReference>
<dbReference type="Gene3D" id="3.40.50.2000">
    <property type="entry name" value="Glycogen Phosphorylase B"/>
    <property type="match status" value="2"/>
</dbReference>
<dbReference type="AlphaFoldDB" id="A0A4U8YLM2"/>
<sequence>MSRVLYLAHRIPYPPNKGDKIRSYNTIRHLALNHEVDLICLADDRRDLKHRKELSALCRKVAVLPLNTLKAKVNGVCSFLKGATISERYFYRRRFQRIFNAWTRETPYDAVICFSSPMAQYLLEDDFIATKGGSMRLIMDFCDVDSDKWVQYAGKTKFPLNALYKNEGLRLLRYEQKIHRMFDRSIFVSDHEASLFKELSKDEERIFVVPNGVDSDYFSEHERDVSEPNGKPTLMFAGAMDYYANVDGVRWFCHDILPEVRRGHPDIVFNIVGSNPLPTVTELSAMDDVHVTGFVKDIRPYYQEADVCVIPLRIARGVQNKVLEAMAMGKTVVTTPAAIQGIQVTHGKHVLVADSPKGFSETILSLMDDPERRVALGQAARACVQRDYSWNRNVSKLMDIALH</sequence>
<protein>
    <submittedName>
        <fullName evidence="1">Sugar transferase pep-cterm stp1</fullName>
    </submittedName>
</protein>
<dbReference type="PANTHER" id="PTHR12526:SF600">
    <property type="entry name" value="GLYCOSYL TRANSFERASE GROUP 1"/>
    <property type="match status" value="1"/>
</dbReference>
<keyword evidence="1" id="KW-0808">Transferase</keyword>
<organism evidence="1 2">
    <name type="scientific">Desulfoluna butyratoxydans</name>
    <dbReference type="NCBI Taxonomy" id="231438"/>
    <lineage>
        <taxon>Bacteria</taxon>
        <taxon>Pseudomonadati</taxon>
        <taxon>Thermodesulfobacteriota</taxon>
        <taxon>Desulfobacteria</taxon>
        <taxon>Desulfobacterales</taxon>
        <taxon>Desulfolunaceae</taxon>
        <taxon>Desulfoluna</taxon>
    </lineage>
</organism>
<name>A0A4U8YLM2_9BACT</name>
<evidence type="ECO:0000313" key="2">
    <source>
        <dbReference type="Proteomes" id="UP000507962"/>
    </source>
</evidence>
<dbReference type="PANTHER" id="PTHR12526">
    <property type="entry name" value="GLYCOSYLTRANSFERASE"/>
    <property type="match status" value="1"/>
</dbReference>
<dbReference type="EMBL" id="CAADHO010000003">
    <property type="protein sequence ID" value="VFQ44334.1"/>
    <property type="molecule type" value="Genomic_DNA"/>
</dbReference>
<dbReference type="NCBIfam" id="TIGR03087">
    <property type="entry name" value="stp1"/>
    <property type="match status" value="1"/>
</dbReference>
<dbReference type="SUPFAM" id="SSF53756">
    <property type="entry name" value="UDP-Glycosyltransferase/glycogen phosphorylase"/>
    <property type="match status" value="1"/>
</dbReference>
<keyword evidence="2" id="KW-1185">Reference proteome</keyword>
<dbReference type="Proteomes" id="UP000507962">
    <property type="component" value="Unassembled WGS sequence"/>
</dbReference>
<dbReference type="Pfam" id="PF13692">
    <property type="entry name" value="Glyco_trans_1_4"/>
    <property type="match status" value="1"/>
</dbReference>
<accession>A0A4U8YLM2</accession>
<evidence type="ECO:0000313" key="1">
    <source>
        <dbReference type="EMBL" id="VFQ44334.1"/>
    </source>
</evidence>
<gene>
    <name evidence="1" type="ORF">MSL71_19800</name>
</gene>
<dbReference type="CDD" id="cd03801">
    <property type="entry name" value="GT4_PimA-like"/>
    <property type="match status" value="1"/>
</dbReference>
<dbReference type="InterPro" id="IPR017521">
    <property type="entry name" value="Sugar_tfrase_PEP-CTERM_Stp1"/>
</dbReference>